<dbReference type="InParanoid" id="A0A2K2CZA4"/>
<organism evidence="1">
    <name type="scientific">Brachypodium distachyon</name>
    <name type="common">Purple false brome</name>
    <name type="synonym">Trachynia distachya</name>
    <dbReference type="NCBI Taxonomy" id="15368"/>
    <lineage>
        <taxon>Eukaryota</taxon>
        <taxon>Viridiplantae</taxon>
        <taxon>Streptophyta</taxon>
        <taxon>Embryophyta</taxon>
        <taxon>Tracheophyta</taxon>
        <taxon>Spermatophyta</taxon>
        <taxon>Magnoliopsida</taxon>
        <taxon>Liliopsida</taxon>
        <taxon>Poales</taxon>
        <taxon>Poaceae</taxon>
        <taxon>BOP clade</taxon>
        <taxon>Pooideae</taxon>
        <taxon>Stipodae</taxon>
        <taxon>Brachypodieae</taxon>
        <taxon>Brachypodium</taxon>
    </lineage>
</organism>
<dbReference type="EMBL" id="CM000882">
    <property type="protein sequence ID" value="PNT67361.1"/>
    <property type="molecule type" value="Genomic_DNA"/>
</dbReference>
<sequence>MRLWAIAAAAGWTCRSSSSWSAARYRSQWRDCDTRPSSQSRSIWVFCLFTPSKRICREIRWFRLGRFPRVRLIWAKNFVFEVQIRSLVIDSGGI</sequence>
<dbReference type="AlphaFoldDB" id="A0A2K2CZA4"/>
<reference evidence="2" key="3">
    <citation type="submission" date="2018-08" db="UniProtKB">
        <authorList>
            <consortium name="EnsemblPlants"/>
        </authorList>
    </citation>
    <scope>IDENTIFICATION</scope>
    <source>
        <strain evidence="2">cv. Bd21</strain>
    </source>
</reference>
<name>A0A2K2CZA4_BRADI</name>
<evidence type="ECO:0000313" key="3">
    <source>
        <dbReference type="Proteomes" id="UP000008810"/>
    </source>
</evidence>
<accession>A0A2K2CZA4</accession>
<protein>
    <submittedName>
        <fullName evidence="1 2">Uncharacterized protein</fullName>
    </submittedName>
</protein>
<dbReference type="EnsemblPlants" id="PNT67361">
    <property type="protein sequence ID" value="PNT67361"/>
    <property type="gene ID" value="BRADI_3g26175v3"/>
</dbReference>
<evidence type="ECO:0000313" key="1">
    <source>
        <dbReference type="EMBL" id="PNT67361.1"/>
    </source>
</evidence>
<evidence type="ECO:0000313" key="2">
    <source>
        <dbReference type="EnsemblPlants" id="PNT67361"/>
    </source>
</evidence>
<dbReference type="Proteomes" id="UP000008810">
    <property type="component" value="Chromosome 3"/>
</dbReference>
<dbReference type="Gramene" id="PNT67361">
    <property type="protein sequence ID" value="PNT67361"/>
    <property type="gene ID" value="BRADI_3g26175v3"/>
</dbReference>
<reference evidence="1 2" key="1">
    <citation type="journal article" date="2010" name="Nature">
        <title>Genome sequencing and analysis of the model grass Brachypodium distachyon.</title>
        <authorList>
            <consortium name="International Brachypodium Initiative"/>
        </authorList>
    </citation>
    <scope>NUCLEOTIDE SEQUENCE [LARGE SCALE GENOMIC DNA]</scope>
    <source>
        <strain evidence="1 2">Bd21</strain>
    </source>
</reference>
<proteinExistence type="predicted"/>
<keyword evidence="3" id="KW-1185">Reference proteome</keyword>
<gene>
    <name evidence="1" type="ORF">BRADI_3g26175v3</name>
</gene>
<reference evidence="1" key="2">
    <citation type="submission" date="2017-06" db="EMBL/GenBank/DDBJ databases">
        <title>WGS assembly of Brachypodium distachyon.</title>
        <authorList>
            <consortium name="The International Brachypodium Initiative"/>
            <person name="Lucas S."/>
            <person name="Harmon-Smith M."/>
            <person name="Lail K."/>
            <person name="Tice H."/>
            <person name="Grimwood J."/>
            <person name="Bruce D."/>
            <person name="Barry K."/>
            <person name="Shu S."/>
            <person name="Lindquist E."/>
            <person name="Wang M."/>
            <person name="Pitluck S."/>
            <person name="Vogel J.P."/>
            <person name="Garvin D.F."/>
            <person name="Mockler T.C."/>
            <person name="Schmutz J."/>
            <person name="Rokhsar D."/>
            <person name="Bevan M.W."/>
        </authorList>
    </citation>
    <scope>NUCLEOTIDE SEQUENCE</scope>
    <source>
        <strain evidence="1">Bd21</strain>
    </source>
</reference>